<gene>
    <name evidence="1" type="ORF">CSSPTR1EN2_LOCUS9</name>
</gene>
<organism evidence="1 2">
    <name type="scientific">Sphagnum troendelagicum</name>
    <dbReference type="NCBI Taxonomy" id="128251"/>
    <lineage>
        <taxon>Eukaryota</taxon>
        <taxon>Viridiplantae</taxon>
        <taxon>Streptophyta</taxon>
        <taxon>Embryophyta</taxon>
        <taxon>Bryophyta</taxon>
        <taxon>Sphagnophytina</taxon>
        <taxon>Sphagnopsida</taxon>
        <taxon>Sphagnales</taxon>
        <taxon>Sphagnaceae</taxon>
        <taxon>Sphagnum</taxon>
    </lineage>
</organism>
<name>A0ABP0T777_9BRYO</name>
<accession>A0ABP0T777</accession>
<keyword evidence="2" id="KW-1185">Reference proteome</keyword>
<sequence>MVGVMHEGVAQLFASMFDFKLFFLNIRGSLLPTGSGRFGRREGRSKKADIGYKPRARDMENDWPSFVVEVGVRESCAMLRRDVAFWITNSDGRTRIVLVLSVNWRDQQILVERWEEVPKTRPNRSTANYSRIPRVM</sequence>
<reference evidence="1 2" key="1">
    <citation type="submission" date="2024-02" db="EMBL/GenBank/DDBJ databases">
        <authorList>
            <consortium name="ELIXIR-Norway"/>
            <consortium name="Elixir Norway"/>
        </authorList>
    </citation>
    <scope>NUCLEOTIDE SEQUENCE [LARGE SCALE GENOMIC DNA]</scope>
</reference>
<dbReference type="EMBL" id="OZ019893">
    <property type="protein sequence ID" value="CAK9189358.1"/>
    <property type="molecule type" value="Genomic_DNA"/>
</dbReference>
<evidence type="ECO:0000313" key="1">
    <source>
        <dbReference type="EMBL" id="CAK9189358.1"/>
    </source>
</evidence>
<evidence type="ECO:0000313" key="2">
    <source>
        <dbReference type="Proteomes" id="UP001497512"/>
    </source>
</evidence>
<dbReference type="Proteomes" id="UP001497512">
    <property type="component" value="Chromosome 1"/>
</dbReference>
<protein>
    <submittedName>
        <fullName evidence="1">Uncharacterized protein</fullName>
    </submittedName>
</protein>
<proteinExistence type="predicted"/>